<feature type="region of interest" description="Disordered" evidence="1">
    <location>
        <begin position="702"/>
        <end position="749"/>
    </location>
</feature>
<feature type="compositionally biased region" description="Acidic residues" evidence="1">
    <location>
        <begin position="731"/>
        <end position="741"/>
    </location>
</feature>
<evidence type="ECO:0000313" key="2">
    <source>
        <dbReference type="EMBL" id="KAL3082904.1"/>
    </source>
</evidence>
<dbReference type="AlphaFoldDB" id="A0ABD2ISC3"/>
<feature type="compositionally biased region" description="Polar residues" evidence="1">
    <location>
        <begin position="154"/>
        <end position="164"/>
    </location>
</feature>
<protein>
    <recommendedName>
        <fullName evidence="4">WW domain-containing protein</fullName>
    </recommendedName>
</protein>
<accession>A0ABD2ISC3</accession>
<feature type="region of interest" description="Disordered" evidence="1">
    <location>
        <begin position="455"/>
        <end position="501"/>
    </location>
</feature>
<proteinExistence type="predicted"/>
<feature type="compositionally biased region" description="Polar residues" evidence="1">
    <location>
        <begin position="327"/>
        <end position="336"/>
    </location>
</feature>
<organism evidence="2 3">
    <name type="scientific">Heterodera schachtii</name>
    <name type="common">Sugarbeet cyst nematode worm</name>
    <name type="synonym">Tylenchus schachtii</name>
    <dbReference type="NCBI Taxonomy" id="97005"/>
    <lineage>
        <taxon>Eukaryota</taxon>
        <taxon>Metazoa</taxon>
        <taxon>Ecdysozoa</taxon>
        <taxon>Nematoda</taxon>
        <taxon>Chromadorea</taxon>
        <taxon>Rhabditida</taxon>
        <taxon>Tylenchina</taxon>
        <taxon>Tylenchomorpha</taxon>
        <taxon>Tylenchoidea</taxon>
        <taxon>Heteroderidae</taxon>
        <taxon>Heteroderinae</taxon>
        <taxon>Heterodera</taxon>
    </lineage>
</organism>
<feature type="compositionally biased region" description="Polar residues" evidence="1">
    <location>
        <begin position="470"/>
        <end position="480"/>
    </location>
</feature>
<feature type="compositionally biased region" description="Basic residues" evidence="1">
    <location>
        <begin position="768"/>
        <end position="777"/>
    </location>
</feature>
<feature type="compositionally biased region" description="Basic and acidic residues" evidence="1">
    <location>
        <begin position="359"/>
        <end position="368"/>
    </location>
</feature>
<sequence length="969" mass="109541">MSSLHSYSCWADPRMQKQYEREFVQQFSASKYLYGVSRTKYEDLIKRVGNTFGPSDKIRNVFEVRDCPINGEWVVRLVDKEQKRILLPLEDVFSEIESVHVKGNHKAKTPLHNELKQNYFYPTKPMVEFVLDRCPVCLEKKKKQENKVPDEPIHSNSAPTLESNANFQRKQLNVPQDPITESRKINSAAKTKGSVSVEATAERAFNMIKNLVDSSTSNVPSSSRGPLAPPHCVNSPIPFFEKPLPATAQSKRMPSFLTSTPVNRTNYGMPKLIPPESSPFSPNLSLPNDSRMSVDSNFIHFLNDSNNQPGNQYSNIIREEMTLNNSTTGEIVQGSSKRTEKGTEGVGRGSSGRRNQPNLEEKAPDKSVRPIGGGSNVCQEMPVQIKKEPEDFEFETSLLVDEEVKDKILLALEEEKFGGWRKMRSRSNPTHHYYYNGRTGTSQNELPKSWEKEIQERAKKESNKKCLSSDKANPAQSEHSVASEGIADTTDGNAKKAPEFDGDKKIAEEVCGTLPSEVSVTRPFNDTNDVMNILFPNDGNQEKSANDPSIEYDGMELRDICEQFQQEFADEFQIEAQGIVPLISKDGSQNNAPAETENLNLENIPLAESFPEKDGQTEDETDNSATGELLKGQNALPKMTVCSNPPNPGDPAPFYRDFVLDSSITQNMERETTTCSDKIQVLDRRQLEEIITKKCSIIPSPTLDKPKAVQTARKRSLRPGAAISVRTAEPSESEESSEDEEEVKRPPPFLVHKMPKCKVLLERIKKKLLQRPRRSQPKKSSENLSSLDYSSQTPNTSRRSTRNSGTPSQQIKQELFLCVKCTRTRTFKGETAYHLHELARHRNCVSANEYVVDYMEKLMPSGLSEVTFCCLLCDKNFECAEYWEHMSEKHQTKIGARHRRISRSIKDVREGKIQSFNVKKEFLSDSEDEDTKDVTWKGRDGEWAKLELGRKKRMSRGGAEKKVKLEVMD</sequence>
<feature type="compositionally biased region" description="Basic and acidic residues" evidence="1">
    <location>
        <begin position="455"/>
        <end position="468"/>
    </location>
</feature>
<feature type="compositionally biased region" description="Low complexity" evidence="1">
    <location>
        <begin position="782"/>
        <end position="791"/>
    </location>
</feature>
<evidence type="ECO:0000313" key="3">
    <source>
        <dbReference type="Proteomes" id="UP001620645"/>
    </source>
</evidence>
<evidence type="ECO:0000256" key="1">
    <source>
        <dbReference type="SAM" id="MobiDB-lite"/>
    </source>
</evidence>
<name>A0ABD2ISC3_HETSC</name>
<evidence type="ECO:0008006" key="4">
    <source>
        <dbReference type="Google" id="ProtNLM"/>
    </source>
</evidence>
<gene>
    <name evidence="2" type="ORF">niasHS_010706</name>
</gene>
<feature type="compositionally biased region" description="Polar residues" evidence="1">
    <location>
        <begin position="792"/>
        <end position="808"/>
    </location>
</feature>
<dbReference type="EMBL" id="JBICCN010000254">
    <property type="protein sequence ID" value="KAL3082904.1"/>
    <property type="molecule type" value="Genomic_DNA"/>
</dbReference>
<feature type="region of interest" description="Disordered" evidence="1">
    <location>
        <begin position="768"/>
        <end position="808"/>
    </location>
</feature>
<feature type="region of interest" description="Disordered" evidence="1">
    <location>
        <begin position="327"/>
        <end position="377"/>
    </location>
</feature>
<feature type="region of interest" description="Disordered" evidence="1">
    <location>
        <begin position="143"/>
        <end position="164"/>
    </location>
</feature>
<keyword evidence="3" id="KW-1185">Reference proteome</keyword>
<comment type="caution">
    <text evidence="2">The sequence shown here is derived from an EMBL/GenBank/DDBJ whole genome shotgun (WGS) entry which is preliminary data.</text>
</comment>
<reference evidence="2 3" key="1">
    <citation type="submission" date="2024-10" db="EMBL/GenBank/DDBJ databases">
        <authorList>
            <person name="Kim D."/>
        </authorList>
    </citation>
    <scope>NUCLEOTIDE SEQUENCE [LARGE SCALE GENOMIC DNA]</scope>
    <source>
        <strain evidence="2">Taebaek</strain>
    </source>
</reference>
<dbReference type="Proteomes" id="UP001620645">
    <property type="component" value="Unassembled WGS sequence"/>
</dbReference>